<organism evidence="2 3">
    <name type="scientific">Desulfovibrio piger</name>
    <dbReference type="NCBI Taxonomy" id="901"/>
    <lineage>
        <taxon>Bacteria</taxon>
        <taxon>Pseudomonadati</taxon>
        <taxon>Thermodesulfobacteriota</taxon>
        <taxon>Desulfovibrionia</taxon>
        <taxon>Desulfovibrionales</taxon>
        <taxon>Desulfovibrionaceae</taxon>
        <taxon>Desulfovibrio</taxon>
    </lineage>
</organism>
<dbReference type="EMBL" id="LT630450">
    <property type="protein sequence ID" value="SFV72798.1"/>
    <property type="molecule type" value="Genomic_DNA"/>
</dbReference>
<dbReference type="InterPro" id="IPR055259">
    <property type="entry name" value="YkvP/CgeB_Glyco_trans-like"/>
</dbReference>
<proteinExistence type="predicted"/>
<dbReference type="KEGG" id="dpg:DESPIGER_0935"/>
<sequence>MLGALIRTIGHFVYHHPVVPQDTLRPGPFGRLKIALVTDFFTAVSLSVDTRVRCMTPQNYKDILRNWRPDLVFVESAFHGVAGEWRYMLAKQPRYINWYRPGAIFALVRYARDLGIPTVFWNKDDGAFFDAFIDVARNNFQHVFTTDSSCVPRYRKEVPPDTTVGVLSMPYQPAFHHFTGFSFVRNEACFVGSYYRYILNGRRQFLDMIFEACKRIAMPLHVYDRNSNRLSHFLEFRFPADAGLHLHPRVPYTETGAVYKHYAISLNVNSITDSETMYSRRLLEILACGGILVTNSSPVVERYFRDFCHIVHDAPQARELLTRLAAGPAPEDKERAAAGAAYVRSLHTWQHRLEQLADTVNF</sequence>
<name>A0A1K1LH74_9BACT</name>
<evidence type="ECO:0000313" key="3">
    <source>
        <dbReference type="Proteomes" id="UP000186323"/>
    </source>
</evidence>
<reference evidence="3" key="1">
    <citation type="submission" date="2016-10" db="EMBL/GenBank/DDBJ databases">
        <authorList>
            <person name="Wegmann U."/>
        </authorList>
    </citation>
    <scope>NUCLEOTIDE SEQUENCE [LARGE SCALE GENOMIC DNA]</scope>
</reference>
<dbReference type="AlphaFoldDB" id="A0A1K1LH74"/>
<keyword evidence="3" id="KW-1185">Reference proteome</keyword>
<dbReference type="Proteomes" id="UP000186323">
    <property type="component" value="Chromosome I"/>
</dbReference>
<gene>
    <name evidence="2" type="ORF">DESPIGER_0935</name>
</gene>
<protein>
    <submittedName>
        <fullName evidence="2">Possible spore protein [UI:20467420]</fullName>
    </submittedName>
</protein>
<dbReference type="RefSeq" id="WP_072333706.1">
    <property type="nucleotide sequence ID" value="NZ_JAXXLW010000104.1"/>
</dbReference>
<evidence type="ECO:0000313" key="2">
    <source>
        <dbReference type="EMBL" id="SFV72798.1"/>
    </source>
</evidence>
<accession>A0A1K1LH74</accession>
<feature type="domain" description="Spore protein YkvP/CgeB glycosyl transferase-like" evidence="1">
    <location>
        <begin position="237"/>
        <end position="357"/>
    </location>
</feature>
<dbReference type="OrthoDB" id="8756565at2"/>
<evidence type="ECO:0000259" key="1">
    <source>
        <dbReference type="Pfam" id="PF13524"/>
    </source>
</evidence>
<dbReference type="Pfam" id="PF13524">
    <property type="entry name" value="Glyco_trans_1_2"/>
    <property type="match status" value="1"/>
</dbReference>